<dbReference type="STRING" id="993615.L2GLJ2"/>
<dbReference type="SUPFAM" id="SSF54001">
    <property type="entry name" value="Cysteine proteinases"/>
    <property type="match status" value="1"/>
</dbReference>
<dbReference type="OrthoDB" id="2195025at2759"/>
<dbReference type="GO" id="GO:0004843">
    <property type="term" value="F:cysteine-type deubiquitinase activity"/>
    <property type="evidence" value="ECO:0007669"/>
    <property type="project" value="InterPro"/>
</dbReference>
<dbReference type="OMA" id="INENELC"/>
<dbReference type="FunCoup" id="L2GLJ2">
    <property type="interactions" value="137"/>
</dbReference>
<proteinExistence type="predicted"/>
<dbReference type="AlphaFoldDB" id="L2GLJ2"/>
<dbReference type="HOGENOM" id="CLU_371724_0_0_1"/>
<gene>
    <name evidence="2" type="ORF">VICG_01493</name>
</gene>
<dbReference type="InterPro" id="IPR038765">
    <property type="entry name" value="Papain-like_cys_pep_sf"/>
</dbReference>
<dbReference type="PROSITE" id="PS00972">
    <property type="entry name" value="USP_1"/>
    <property type="match status" value="1"/>
</dbReference>
<dbReference type="Pfam" id="PF00443">
    <property type="entry name" value="UCH"/>
    <property type="match status" value="1"/>
</dbReference>
<protein>
    <recommendedName>
        <fullName evidence="1">USP domain-containing protein</fullName>
    </recommendedName>
</protein>
<dbReference type="InterPro" id="IPR001394">
    <property type="entry name" value="Peptidase_C19_UCH"/>
</dbReference>
<keyword evidence="3" id="KW-1185">Reference proteome</keyword>
<sequence length="830" mass="94542">MTNQIEESSIGFYVVTLHASKKNSSLLGPTGSLRMDARRNIDYDIVSSSVWETRKTEYDVEIPIKNAYNVYISFLCNGYTSKNVNVHGVEKVFDVIQTLFVCKAWSIDQFNRMYEIKWHSSTINPMMNFENFGDSSRQIILTVERKVDARDDNPQVLETSTINENELCSLSSHSGCPSGRCSGTSCENDISSMFMTNMKFYEEIYTLNDRSKERVSSLLQMMDCTDFENSSEVAILKSMKNQDCVGIINIGNSCYMNSSIQCLNSCSIFSNFFYCFRELFNPQDPQPPFNELGKNEKFAKNLHIISAWSDIVRMCRQSKPFSPRILKYEIASKNQAFNNSKEQDAAEFIESVLTYLHEGLCYKRKAEASTASDTQSSVLCSMPSSVSSSLSSLDTHSSTGPSSIDSCIGSLFSQKHEDIMDTEDPTSNLDTKDSQNLNGCFQELPKSSACANLNTDRNQYLNDDLASNEFERLINAERSIISELFYGMATTIMECRFCGYKKFKNDLIMFLPLSIPNKVSYHSSCTLILLGNSPPIKVLIPLSSSVQEAIEYTKIEHGITSSLIAVEYYDDCIVQVLPSLKSISNVKNNIFFYEVRPSHTHIICHLYYRKLYFIKRKVPIDFIVEEDHCRVNLYGKLKGYFVKNFSMMEFFSKVKMKKGAFNTILNMPSIDVVFDDVSEIFGDKLSLLTITPSKKKNDVSLKDCLEYCSKNDNVELKCEKCGVSREFILHSTITKQPKYLIIHLKRFSYLESGTKINTFIEFPEDNLKIEGSKYRLIATSNHIEIGLGYGHYVAYLRKDSGWYCCNDGVISKVPRPDKASSYILFYERID</sequence>
<evidence type="ECO:0000313" key="3">
    <source>
        <dbReference type="Proteomes" id="UP000011082"/>
    </source>
</evidence>
<dbReference type="Gene3D" id="3.90.70.10">
    <property type="entry name" value="Cysteine proteinases"/>
    <property type="match status" value="2"/>
</dbReference>
<dbReference type="PROSITE" id="PS50235">
    <property type="entry name" value="USP_3"/>
    <property type="match status" value="1"/>
</dbReference>
<dbReference type="InterPro" id="IPR018200">
    <property type="entry name" value="USP_CS"/>
</dbReference>
<dbReference type="InParanoid" id="L2GLJ2"/>
<dbReference type="VEuPathDB" id="MicrosporidiaDB:VICG_01493"/>
<dbReference type="GeneID" id="19882204"/>
<dbReference type="Proteomes" id="UP000011082">
    <property type="component" value="Unassembled WGS sequence"/>
</dbReference>
<name>L2GLJ2_VITCO</name>
<evidence type="ECO:0000259" key="1">
    <source>
        <dbReference type="PROSITE" id="PS50235"/>
    </source>
</evidence>
<dbReference type="GO" id="GO:0016579">
    <property type="term" value="P:protein deubiquitination"/>
    <property type="evidence" value="ECO:0007669"/>
    <property type="project" value="InterPro"/>
</dbReference>
<dbReference type="PANTHER" id="PTHR21646">
    <property type="entry name" value="UBIQUITIN CARBOXYL-TERMINAL HYDROLASE"/>
    <property type="match status" value="1"/>
</dbReference>
<dbReference type="InterPro" id="IPR028889">
    <property type="entry name" value="USP"/>
</dbReference>
<feature type="domain" description="USP" evidence="1">
    <location>
        <begin position="245"/>
        <end position="829"/>
    </location>
</feature>
<organism evidence="2 3">
    <name type="scientific">Vittaforma corneae (strain ATCC 50505)</name>
    <name type="common">Microsporidian parasite</name>
    <name type="synonym">Nosema corneum</name>
    <dbReference type="NCBI Taxonomy" id="993615"/>
    <lineage>
        <taxon>Eukaryota</taxon>
        <taxon>Fungi</taxon>
        <taxon>Fungi incertae sedis</taxon>
        <taxon>Microsporidia</taxon>
        <taxon>Nosematidae</taxon>
        <taxon>Vittaforma</taxon>
    </lineage>
</organism>
<dbReference type="InterPro" id="IPR050185">
    <property type="entry name" value="Ub_carboxyl-term_hydrolase"/>
</dbReference>
<dbReference type="RefSeq" id="XP_007604939.1">
    <property type="nucleotide sequence ID" value="XM_007604877.1"/>
</dbReference>
<evidence type="ECO:0000313" key="2">
    <source>
        <dbReference type="EMBL" id="ELA41509.1"/>
    </source>
</evidence>
<reference evidence="3" key="1">
    <citation type="submission" date="2011-05" db="EMBL/GenBank/DDBJ databases">
        <title>The genome sequence of Vittaforma corneae strain ATCC 50505.</title>
        <authorList>
            <consortium name="The Broad Institute Genome Sequencing Platform"/>
            <person name="Cuomo C."/>
            <person name="Didier E."/>
            <person name="Bowers L."/>
            <person name="Young S.K."/>
            <person name="Zeng Q."/>
            <person name="Gargeya S."/>
            <person name="Fitzgerald M."/>
            <person name="Haas B."/>
            <person name="Abouelleil A."/>
            <person name="Alvarado L."/>
            <person name="Arachchi H.M."/>
            <person name="Berlin A."/>
            <person name="Chapman S.B."/>
            <person name="Gearin G."/>
            <person name="Goldberg J."/>
            <person name="Griggs A."/>
            <person name="Gujja S."/>
            <person name="Hansen M."/>
            <person name="Heiman D."/>
            <person name="Howarth C."/>
            <person name="Larimer J."/>
            <person name="Lui A."/>
            <person name="MacDonald P.J.P."/>
            <person name="McCowen C."/>
            <person name="Montmayeur A."/>
            <person name="Murphy C."/>
            <person name="Neiman D."/>
            <person name="Pearson M."/>
            <person name="Priest M."/>
            <person name="Roberts A."/>
            <person name="Saif S."/>
            <person name="Shea T."/>
            <person name="Sisk P."/>
            <person name="Stolte C."/>
            <person name="Sykes S."/>
            <person name="Wortman J."/>
            <person name="Nusbaum C."/>
            <person name="Birren B."/>
        </authorList>
    </citation>
    <scope>NUCLEOTIDE SEQUENCE [LARGE SCALE GENOMIC DNA]</scope>
    <source>
        <strain evidence="3">ATCC 50505</strain>
    </source>
</reference>
<accession>L2GLJ2</accession>
<dbReference type="EMBL" id="JH370143">
    <property type="protein sequence ID" value="ELA41509.1"/>
    <property type="molecule type" value="Genomic_DNA"/>
</dbReference>